<comment type="caution">
    <text evidence="1">The sequence shown here is derived from an EMBL/GenBank/DDBJ whole genome shotgun (WGS) entry which is preliminary data.</text>
</comment>
<name>A0A2G8SFP1_9APHY</name>
<dbReference type="AlphaFoldDB" id="A0A2G8SFP1"/>
<reference evidence="1 2" key="1">
    <citation type="journal article" date="2015" name="Sci. Rep.">
        <title>Chromosome-level genome map provides insights into diverse defense mechanisms in the medicinal fungus Ganoderma sinense.</title>
        <authorList>
            <person name="Zhu Y."/>
            <person name="Xu J."/>
            <person name="Sun C."/>
            <person name="Zhou S."/>
            <person name="Xu H."/>
            <person name="Nelson D.R."/>
            <person name="Qian J."/>
            <person name="Song J."/>
            <person name="Luo H."/>
            <person name="Xiang L."/>
            <person name="Li Y."/>
            <person name="Xu Z."/>
            <person name="Ji A."/>
            <person name="Wang L."/>
            <person name="Lu S."/>
            <person name="Hayward A."/>
            <person name="Sun W."/>
            <person name="Li X."/>
            <person name="Schwartz D.C."/>
            <person name="Wang Y."/>
            <person name="Chen S."/>
        </authorList>
    </citation>
    <scope>NUCLEOTIDE SEQUENCE [LARGE SCALE GENOMIC DNA]</scope>
    <source>
        <strain evidence="1 2">ZZ0214-1</strain>
    </source>
</reference>
<organism evidence="1 2">
    <name type="scientific">Ganoderma sinense ZZ0214-1</name>
    <dbReference type="NCBI Taxonomy" id="1077348"/>
    <lineage>
        <taxon>Eukaryota</taxon>
        <taxon>Fungi</taxon>
        <taxon>Dikarya</taxon>
        <taxon>Basidiomycota</taxon>
        <taxon>Agaricomycotina</taxon>
        <taxon>Agaricomycetes</taxon>
        <taxon>Polyporales</taxon>
        <taxon>Polyporaceae</taxon>
        <taxon>Ganoderma</taxon>
    </lineage>
</organism>
<accession>A0A2G8SFP1</accession>
<evidence type="ECO:0000313" key="1">
    <source>
        <dbReference type="EMBL" id="PIL32594.1"/>
    </source>
</evidence>
<protein>
    <submittedName>
        <fullName evidence="1">Uncharacterized protein</fullName>
    </submittedName>
</protein>
<dbReference type="Proteomes" id="UP000230002">
    <property type="component" value="Unassembled WGS sequence"/>
</dbReference>
<keyword evidence="2" id="KW-1185">Reference proteome</keyword>
<evidence type="ECO:0000313" key="2">
    <source>
        <dbReference type="Proteomes" id="UP000230002"/>
    </source>
</evidence>
<dbReference type="EMBL" id="AYKW01000010">
    <property type="protein sequence ID" value="PIL32594.1"/>
    <property type="molecule type" value="Genomic_DNA"/>
</dbReference>
<sequence length="109" mass="12548">MYTLPLARIPENLHWVPRARRDVLGLHLQCVTWTMTGRLSDVVVYEEYAHNFEWFAVEPLEGDAREGLARVRQHLEAPHLVDLDEPLYAVALPNCSNKCHTKETSSKPK</sequence>
<gene>
    <name evidence="1" type="ORF">GSI_05297</name>
</gene>
<proteinExistence type="predicted"/>